<feature type="domain" description="N-acetyltransferase" evidence="1">
    <location>
        <begin position="9"/>
        <end position="143"/>
    </location>
</feature>
<reference evidence="2" key="2">
    <citation type="submission" date="2021-08" db="EMBL/GenBank/DDBJ databases">
        <authorList>
            <person name="Tani A."/>
            <person name="Ola A."/>
            <person name="Ogura Y."/>
            <person name="Katsura K."/>
            <person name="Hayashi T."/>
        </authorList>
    </citation>
    <scope>NUCLEOTIDE SEQUENCE</scope>
    <source>
        <strain evidence="2">DSM 17168</strain>
    </source>
</reference>
<dbReference type="SUPFAM" id="SSF55729">
    <property type="entry name" value="Acyl-CoA N-acyltransferases (Nat)"/>
    <property type="match status" value="1"/>
</dbReference>
<dbReference type="Proteomes" id="UP001055153">
    <property type="component" value="Unassembled WGS sequence"/>
</dbReference>
<evidence type="ECO:0000259" key="1">
    <source>
        <dbReference type="PROSITE" id="PS51186"/>
    </source>
</evidence>
<accession>A0ABQ4SI76</accession>
<dbReference type="InterPro" id="IPR016181">
    <property type="entry name" value="Acyl_CoA_acyltransferase"/>
</dbReference>
<dbReference type="PROSITE" id="PS51186">
    <property type="entry name" value="GNAT"/>
    <property type="match status" value="2"/>
</dbReference>
<dbReference type="Pfam" id="PF18014">
    <property type="entry name" value="Acetyltransf_18"/>
    <property type="match status" value="1"/>
</dbReference>
<gene>
    <name evidence="2" type="ORF">GMJLKIPL_4072</name>
</gene>
<protein>
    <recommendedName>
        <fullName evidence="1">N-acetyltransferase domain-containing protein</fullName>
    </recommendedName>
</protein>
<dbReference type="InterPro" id="IPR052729">
    <property type="entry name" value="Acyl/Acetyltrans_Enzymes"/>
</dbReference>
<dbReference type="Gene3D" id="3.40.630.30">
    <property type="match status" value="1"/>
</dbReference>
<proteinExistence type="predicted"/>
<evidence type="ECO:0000313" key="3">
    <source>
        <dbReference type="Proteomes" id="UP001055153"/>
    </source>
</evidence>
<keyword evidence="3" id="KW-1185">Reference proteome</keyword>
<dbReference type="InterPro" id="IPR041496">
    <property type="entry name" value="YitH/HolE_GNAT"/>
</dbReference>
<feature type="domain" description="N-acetyltransferase" evidence="1">
    <location>
        <begin position="143"/>
        <end position="283"/>
    </location>
</feature>
<dbReference type="RefSeq" id="WP_238237550.1">
    <property type="nucleotide sequence ID" value="NZ_BPQQ01000048.1"/>
</dbReference>
<dbReference type="Gene3D" id="3.40.630.90">
    <property type="match status" value="1"/>
</dbReference>
<dbReference type="Pfam" id="PF00583">
    <property type="entry name" value="Acetyltransf_1"/>
    <property type="match status" value="1"/>
</dbReference>
<dbReference type="PANTHER" id="PTHR47237">
    <property type="entry name" value="SLL0310 PROTEIN"/>
    <property type="match status" value="1"/>
</dbReference>
<reference evidence="2" key="1">
    <citation type="journal article" date="2021" name="Front. Microbiol.">
        <title>Comprehensive Comparative Genomics and Phenotyping of Methylobacterium Species.</title>
        <authorList>
            <person name="Alessa O."/>
            <person name="Ogura Y."/>
            <person name="Fujitani Y."/>
            <person name="Takami H."/>
            <person name="Hayashi T."/>
            <person name="Sahin N."/>
            <person name="Tani A."/>
        </authorList>
    </citation>
    <scope>NUCLEOTIDE SEQUENCE</scope>
    <source>
        <strain evidence="2">DSM 17168</strain>
    </source>
</reference>
<dbReference type="EMBL" id="BPQQ01000048">
    <property type="protein sequence ID" value="GJE02128.1"/>
    <property type="molecule type" value="Genomic_DNA"/>
</dbReference>
<sequence>MPSGASAELTVRVMTDRDLHLAIGWAAAEGWNPGLSDAACFQASDPAGFLVGCLGGEPVASISVVRYAASFGFLGFYIVRPDRRGRGFGRRLWQAGLDHLTGCVVGLDGVVAQQDNYARSGFVPAHRNVRYGGSPQVEAPADPRLTAVGPDLLDAVLAYDRPFFPAPREAFLRCWLQPDARAALAYVEDGAVKGYGVIRACRTGHKIGPLFADGAREAGALFRALAARAGGAPVFLDVPEPNASAVRMASSYGLSPVFETARMYRGGRPDLPLAAIYGITSFELG</sequence>
<comment type="caution">
    <text evidence="2">The sequence shown here is derived from an EMBL/GenBank/DDBJ whole genome shotgun (WGS) entry which is preliminary data.</text>
</comment>
<evidence type="ECO:0000313" key="2">
    <source>
        <dbReference type="EMBL" id="GJE02128.1"/>
    </source>
</evidence>
<dbReference type="PANTHER" id="PTHR47237:SF1">
    <property type="entry name" value="SLL0310 PROTEIN"/>
    <property type="match status" value="1"/>
</dbReference>
<name>A0ABQ4SI76_9HYPH</name>
<dbReference type="InterPro" id="IPR000182">
    <property type="entry name" value="GNAT_dom"/>
</dbReference>
<organism evidence="2 3">
    <name type="scientific">Methylobacterium isbiliense</name>
    <dbReference type="NCBI Taxonomy" id="315478"/>
    <lineage>
        <taxon>Bacteria</taxon>
        <taxon>Pseudomonadati</taxon>
        <taxon>Pseudomonadota</taxon>
        <taxon>Alphaproteobacteria</taxon>
        <taxon>Hyphomicrobiales</taxon>
        <taxon>Methylobacteriaceae</taxon>
        <taxon>Methylobacterium</taxon>
    </lineage>
</organism>